<dbReference type="EMBL" id="CAJVCH010307066">
    <property type="protein sequence ID" value="CAG7785915.1"/>
    <property type="molecule type" value="Genomic_DNA"/>
</dbReference>
<evidence type="ECO:0000313" key="2">
    <source>
        <dbReference type="Proteomes" id="UP000708208"/>
    </source>
</evidence>
<accession>A0A8J2KFR8</accession>
<name>A0A8J2KFR8_9HEXA</name>
<protein>
    <recommendedName>
        <fullName evidence="3">Ig-like domain-containing protein</fullName>
    </recommendedName>
</protein>
<sequence>MASDSSQKSVVANKSVKRGVFWLLINLWNISSECTAIRGNPNVSVLKWSPGIISYWDYGNLASTTDAVSMYEENGKIIYYKVARHVTNLHLVCNASYPVKWTHKHYDRTSVFSIRTRTFRESGDNIYDASQYKFSAILELQTMYSKTTGRYLCQSTRIPEVQTDVYVYVLGYAPPFLVYAGRTMVVKSEDNKTISVPCIVSTPDTHVELYKRNGYDYTLVPRSPYVDWDPQKGFTLTMSQMNDTFGDYKCVVVGEDEEDDYALFSAVPGMAV</sequence>
<proteinExistence type="predicted"/>
<dbReference type="AlphaFoldDB" id="A0A8J2KFR8"/>
<reference evidence="1" key="1">
    <citation type="submission" date="2021-06" db="EMBL/GenBank/DDBJ databases">
        <authorList>
            <person name="Hodson N. C."/>
            <person name="Mongue J. A."/>
            <person name="Jaron S. K."/>
        </authorList>
    </citation>
    <scope>NUCLEOTIDE SEQUENCE</scope>
</reference>
<gene>
    <name evidence="1" type="ORF">AFUS01_LOCUS24510</name>
</gene>
<comment type="caution">
    <text evidence="1">The sequence shown here is derived from an EMBL/GenBank/DDBJ whole genome shotgun (WGS) entry which is preliminary data.</text>
</comment>
<evidence type="ECO:0008006" key="3">
    <source>
        <dbReference type="Google" id="ProtNLM"/>
    </source>
</evidence>
<feature type="non-terminal residue" evidence="1">
    <location>
        <position position="272"/>
    </location>
</feature>
<dbReference type="Pfam" id="PF21339">
    <property type="entry name" value="VEGFR-1-like_Ig-like"/>
    <property type="match status" value="1"/>
</dbReference>
<dbReference type="Proteomes" id="UP000708208">
    <property type="component" value="Unassembled WGS sequence"/>
</dbReference>
<evidence type="ECO:0000313" key="1">
    <source>
        <dbReference type="EMBL" id="CAG7785915.1"/>
    </source>
</evidence>
<organism evidence="1 2">
    <name type="scientific">Allacma fusca</name>
    <dbReference type="NCBI Taxonomy" id="39272"/>
    <lineage>
        <taxon>Eukaryota</taxon>
        <taxon>Metazoa</taxon>
        <taxon>Ecdysozoa</taxon>
        <taxon>Arthropoda</taxon>
        <taxon>Hexapoda</taxon>
        <taxon>Collembola</taxon>
        <taxon>Symphypleona</taxon>
        <taxon>Sminthuridae</taxon>
        <taxon>Allacma</taxon>
    </lineage>
</organism>
<keyword evidence="2" id="KW-1185">Reference proteome</keyword>
<dbReference type="OrthoDB" id="6077854at2759"/>